<dbReference type="GO" id="GO:0071949">
    <property type="term" value="F:FAD binding"/>
    <property type="evidence" value="ECO:0007669"/>
    <property type="project" value="InterPro"/>
</dbReference>
<dbReference type="PANTHER" id="PTHR42973">
    <property type="entry name" value="BINDING OXIDOREDUCTASE, PUTATIVE (AFU_ORTHOLOGUE AFUA_1G17690)-RELATED"/>
    <property type="match status" value="1"/>
</dbReference>
<dbReference type="AlphaFoldDB" id="A0A5N6TT68"/>
<dbReference type="InterPro" id="IPR016166">
    <property type="entry name" value="FAD-bd_PCMH"/>
</dbReference>
<dbReference type="InterPro" id="IPR016169">
    <property type="entry name" value="FAD-bd_PCMH_sub2"/>
</dbReference>
<dbReference type="InterPro" id="IPR012951">
    <property type="entry name" value="BBE"/>
</dbReference>
<dbReference type="GO" id="GO:0016491">
    <property type="term" value="F:oxidoreductase activity"/>
    <property type="evidence" value="ECO:0007669"/>
    <property type="project" value="UniProtKB-KW"/>
</dbReference>
<feature type="domain" description="FAD-binding PCMH-type" evidence="7">
    <location>
        <begin position="110"/>
        <end position="296"/>
    </location>
</feature>
<dbReference type="SUPFAM" id="SSF56176">
    <property type="entry name" value="FAD-binding/transporter-associated domain-like"/>
    <property type="match status" value="1"/>
</dbReference>
<evidence type="ECO:0000256" key="6">
    <source>
        <dbReference type="SAM" id="SignalP"/>
    </source>
</evidence>
<evidence type="ECO:0000313" key="9">
    <source>
        <dbReference type="Proteomes" id="UP000325780"/>
    </source>
</evidence>
<comment type="cofactor">
    <cofactor evidence="1">
        <name>FAD</name>
        <dbReference type="ChEBI" id="CHEBI:57692"/>
    </cofactor>
</comment>
<dbReference type="Pfam" id="PF08031">
    <property type="entry name" value="BBE"/>
    <property type="match status" value="1"/>
</dbReference>
<sequence>MWSLLALAGLTYASAQQSCKCTPGGACWPAIDTWNALNSSVSGKLIENTPPAISCYPGPYQDGEKCAYVYSQWYNSTFQSSEPVGYVYPTDDNCPPVDLSSGKRPGTCTLGPAPLYTVNATEPHELATGMGFAKENNIRLVVRNTGHDILGKSEGYGALQIWIKYIQKGITYHEQYTSSNNCKNTNWTGSAFTIAGGYIWEDVYKEAFKRNLTIVGGGDPTVGCIGGYVQGGGHSPASRDYGLAADQVLEAQVMLANGTVVTANACQNPDLYFAIRGGGGGSYGVALSMTLKAYPSKPVVAQSLAIQSLGNNTDALLEAITDIHAEYPTISDAGFSVAAMGKSAEQAEKAFAPLLQKLQRYNGTSLFVSVQNMQFPTYPAYYRAMSGAHQPGGSANSALSSRMFDKRSLTRDRKSLRRMISVIAGAPEEYTLNSVELVGGGKVLTDGHDRYSGVNPAWRSTYMVNVVARGWADSADNVTARAVKHDITYRKGGAMKALTPGLGSYMNEADRNDPDWAADFYGTNYQRLSHIKQKYDSENMFYCPTCVGSEKYEQKRLPGKEYGPLCAV</sequence>
<evidence type="ECO:0000256" key="1">
    <source>
        <dbReference type="ARBA" id="ARBA00001974"/>
    </source>
</evidence>
<evidence type="ECO:0000259" key="7">
    <source>
        <dbReference type="PROSITE" id="PS51387"/>
    </source>
</evidence>
<dbReference type="EMBL" id="ML742119">
    <property type="protein sequence ID" value="KAE8149553.1"/>
    <property type="molecule type" value="Genomic_DNA"/>
</dbReference>
<evidence type="ECO:0000256" key="4">
    <source>
        <dbReference type="ARBA" id="ARBA00022827"/>
    </source>
</evidence>
<gene>
    <name evidence="8" type="ORF">BDV25DRAFT_140665</name>
</gene>
<keyword evidence="5" id="KW-0560">Oxidoreductase</keyword>
<keyword evidence="3" id="KW-0285">Flavoprotein</keyword>
<keyword evidence="6" id="KW-0732">Signal</keyword>
<keyword evidence="9" id="KW-1185">Reference proteome</keyword>
<name>A0A5N6TT68_ASPAV</name>
<accession>A0A5N6TT68</accession>
<protein>
    <recommendedName>
        <fullName evidence="7">FAD-binding PCMH-type domain-containing protein</fullName>
    </recommendedName>
</protein>
<keyword evidence="4" id="KW-0274">FAD</keyword>
<dbReference type="InterPro" id="IPR036318">
    <property type="entry name" value="FAD-bd_PCMH-like_sf"/>
</dbReference>
<dbReference type="InterPro" id="IPR006094">
    <property type="entry name" value="Oxid_FAD_bind_N"/>
</dbReference>
<evidence type="ECO:0000256" key="3">
    <source>
        <dbReference type="ARBA" id="ARBA00022630"/>
    </source>
</evidence>
<organism evidence="8 9">
    <name type="scientific">Aspergillus avenaceus</name>
    <dbReference type="NCBI Taxonomy" id="36643"/>
    <lineage>
        <taxon>Eukaryota</taxon>
        <taxon>Fungi</taxon>
        <taxon>Dikarya</taxon>
        <taxon>Ascomycota</taxon>
        <taxon>Pezizomycotina</taxon>
        <taxon>Eurotiomycetes</taxon>
        <taxon>Eurotiomycetidae</taxon>
        <taxon>Eurotiales</taxon>
        <taxon>Aspergillaceae</taxon>
        <taxon>Aspergillus</taxon>
        <taxon>Aspergillus subgen. Circumdati</taxon>
    </lineage>
</organism>
<dbReference type="Gene3D" id="3.30.465.10">
    <property type="match status" value="2"/>
</dbReference>
<dbReference type="PROSITE" id="PS51387">
    <property type="entry name" value="FAD_PCMH"/>
    <property type="match status" value="1"/>
</dbReference>
<evidence type="ECO:0000256" key="2">
    <source>
        <dbReference type="ARBA" id="ARBA00005466"/>
    </source>
</evidence>
<dbReference type="OrthoDB" id="9983560at2759"/>
<dbReference type="Proteomes" id="UP000325780">
    <property type="component" value="Unassembled WGS sequence"/>
</dbReference>
<comment type="similarity">
    <text evidence="2">Belongs to the oxygen-dependent FAD-linked oxidoreductase family.</text>
</comment>
<dbReference type="InterPro" id="IPR050416">
    <property type="entry name" value="FAD-linked_Oxidoreductase"/>
</dbReference>
<dbReference type="PANTHER" id="PTHR42973:SF39">
    <property type="entry name" value="FAD-BINDING PCMH-TYPE DOMAIN-CONTAINING PROTEIN"/>
    <property type="match status" value="1"/>
</dbReference>
<feature type="signal peptide" evidence="6">
    <location>
        <begin position="1"/>
        <end position="15"/>
    </location>
</feature>
<evidence type="ECO:0000313" key="8">
    <source>
        <dbReference type="EMBL" id="KAE8149553.1"/>
    </source>
</evidence>
<dbReference type="Pfam" id="PF01565">
    <property type="entry name" value="FAD_binding_4"/>
    <property type="match status" value="1"/>
</dbReference>
<feature type="chain" id="PRO_5025057600" description="FAD-binding PCMH-type domain-containing protein" evidence="6">
    <location>
        <begin position="16"/>
        <end position="568"/>
    </location>
</feature>
<evidence type="ECO:0000256" key="5">
    <source>
        <dbReference type="ARBA" id="ARBA00023002"/>
    </source>
</evidence>
<reference evidence="8 9" key="1">
    <citation type="submission" date="2019-04" db="EMBL/GenBank/DDBJ databases">
        <title>Friends and foes A comparative genomics study of 23 Aspergillus species from section Flavi.</title>
        <authorList>
            <consortium name="DOE Joint Genome Institute"/>
            <person name="Kjaerbolling I."/>
            <person name="Vesth T."/>
            <person name="Frisvad J.C."/>
            <person name="Nybo J.L."/>
            <person name="Theobald S."/>
            <person name="Kildgaard S."/>
            <person name="Isbrandt T."/>
            <person name="Kuo A."/>
            <person name="Sato A."/>
            <person name="Lyhne E.K."/>
            <person name="Kogle M.E."/>
            <person name="Wiebenga A."/>
            <person name="Kun R.S."/>
            <person name="Lubbers R.J."/>
            <person name="Makela M.R."/>
            <person name="Barry K."/>
            <person name="Chovatia M."/>
            <person name="Clum A."/>
            <person name="Daum C."/>
            <person name="Haridas S."/>
            <person name="He G."/>
            <person name="LaButti K."/>
            <person name="Lipzen A."/>
            <person name="Mondo S."/>
            <person name="Riley R."/>
            <person name="Salamov A."/>
            <person name="Simmons B.A."/>
            <person name="Magnuson J.K."/>
            <person name="Henrissat B."/>
            <person name="Mortensen U.H."/>
            <person name="Larsen T.O."/>
            <person name="Devries R.P."/>
            <person name="Grigoriev I.V."/>
            <person name="Machida M."/>
            <person name="Baker S.E."/>
            <person name="Andersen M.R."/>
        </authorList>
    </citation>
    <scope>NUCLEOTIDE SEQUENCE [LARGE SCALE GENOMIC DNA]</scope>
    <source>
        <strain evidence="8 9">IBT 18842</strain>
    </source>
</reference>
<proteinExistence type="inferred from homology"/>